<evidence type="ECO:0000313" key="4">
    <source>
        <dbReference type="EMBL" id="RQG89701.1"/>
    </source>
</evidence>
<organism evidence="4 5">
    <name type="scientific">Natrarchaeobius chitinivorans</name>
    <dbReference type="NCBI Taxonomy" id="1679083"/>
    <lineage>
        <taxon>Archaea</taxon>
        <taxon>Methanobacteriati</taxon>
        <taxon>Methanobacteriota</taxon>
        <taxon>Stenosarchaea group</taxon>
        <taxon>Halobacteria</taxon>
        <taxon>Halobacteriales</taxon>
        <taxon>Natrialbaceae</taxon>
        <taxon>Natrarchaeobius</taxon>
    </lineage>
</organism>
<name>A0A3N6M3C9_NATCH</name>
<dbReference type="CDD" id="cd03809">
    <property type="entry name" value="GT4_MtfB-like"/>
    <property type="match status" value="1"/>
</dbReference>
<dbReference type="EMBL" id="REGA01000031">
    <property type="protein sequence ID" value="RQG89701.1"/>
    <property type="molecule type" value="Genomic_DNA"/>
</dbReference>
<proteinExistence type="predicted"/>
<gene>
    <name evidence="4" type="ORF">EA473_21510</name>
</gene>
<keyword evidence="1 4" id="KW-0808">Transferase</keyword>
<dbReference type="Pfam" id="PF00534">
    <property type="entry name" value="Glycos_transf_1"/>
    <property type="match status" value="1"/>
</dbReference>
<dbReference type="SUPFAM" id="SSF53756">
    <property type="entry name" value="UDP-Glycosyltransferase/glycogen phosphorylase"/>
    <property type="match status" value="1"/>
</dbReference>
<dbReference type="PANTHER" id="PTHR46401">
    <property type="entry name" value="GLYCOSYLTRANSFERASE WBBK-RELATED"/>
    <property type="match status" value="1"/>
</dbReference>
<feature type="domain" description="Glycosyltransferase subfamily 4-like N-terminal" evidence="3">
    <location>
        <begin position="33"/>
        <end position="169"/>
    </location>
</feature>
<dbReference type="Pfam" id="PF13439">
    <property type="entry name" value="Glyco_transf_4"/>
    <property type="match status" value="1"/>
</dbReference>
<accession>A0A3N6M3C9</accession>
<evidence type="ECO:0000259" key="2">
    <source>
        <dbReference type="Pfam" id="PF00534"/>
    </source>
</evidence>
<dbReference type="InterPro" id="IPR028098">
    <property type="entry name" value="Glyco_trans_4-like_N"/>
</dbReference>
<evidence type="ECO:0000259" key="3">
    <source>
        <dbReference type="Pfam" id="PF13439"/>
    </source>
</evidence>
<dbReference type="Gene3D" id="3.40.50.2000">
    <property type="entry name" value="Glycogen Phosphorylase B"/>
    <property type="match status" value="2"/>
</dbReference>
<protein>
    <submittedName>
        <fullName evidence="4">Glycosyltransferase family 1 protein</fullName>
    </submittedName>
</protein>
<evidence type="ECO:0000256" key="1">
    <source>
        <dbReference type="ARBA" id="ARBA00022679"/>
    </source>
</evidence>
<dbReference type="GO" id="GO:0016757">
    <property type="term" value="F:glycosyltransferase activity"/>
    <property type="evidence" value="ECO:0007669"/>
    <property type="project" value="InterPro"/>
</dbReference>
<reference evidence="4 5" key="1">
    <citation type="submission" date="2018-10" db="EMBL/GenBank/DDBJ databases">
        <title>Natrarchaeobius chitinivorans gen. nov., sp. nov., and Natrarchaeobius haloalkaliphilus sp. nov., alkaliphilic, chitin-utilizing haloarchaea from hypersaline alkaline lakes.</title>
        <authorList>
            <person name="Sorokin D.Y."/>
            <person name="Elcheninov A.G."/>
            <person name="Kostrikina N.A."/>
            <person name="Bale N.J."/>
            <person name="Sinninghe Damste J.S."/>
            <person name="Khijniak T.V."/>
            <person name="Kublanov I.V."/>
            <person name="Toshchakov S.V."/>
        </authorList>
    </citation>
    <scope>NUCLEOTIDE SEQUENCE [LARGE SCALE GENOMIC DNA]</scope>
    <source>
        <strain evidence="4 5">AArcht4T</strain>
    </source>
</reference>
<dbReference type="OrthoDB" id="131038at2157"/>
<feature type="domain" description="Glycosyl transferase family 1" evidence="2">
    <location>
        <begin position="184"/>
        <end position="336"/>
    </location>
</feature>
<dbReference type="AlphaFoldDB" id="A0A3N6M3C9"/>
<evidence type="ECO:0000313" key="5">
    <source>
        <dbReference type="Proteomes" id="UP000282323"/>
    </source>
</evidence>
<dbReference type="PANTHER" id="PTHR46401:SF2">
    <property type="entry name" value="GLYCOSYLTRANSFERASE WBBK-RELATED"/>
    <property type="match status" value="1"/>
</dbReference>
<dbReference type="InterPro" id="IPR001296">
    <property type="entry name" value="Glyco_trans_1"/>
</dbReference>
<dbReference type="Proteomes" id="UP000282323">
    <property type="component" value="Unassembled WGS sequence"/>
</dbReference>
<keyword evidence="5" id="KW-1185">Reference proteome</keyword>
<comment type="caution">
    <text evidence="4">The sequence shown here is derived from an EMBL/GenBank/DDBJ whole genome shotgun (WGS) entry which is preliminary data.</text>
</comment>
<sequence length="362" mass="39995">MKIGINARTFTVDKPGGAVQTSIKHTQKLIDRSDTEIVLFGHSSLKGLYPDTTVDSSLCVSDSQVYGLVWERVALPQLVKKHELDVLYCPNGNAPATRIACPIVMCIHDVNAQKGLSSGIHQFYRRLAVPHGAKIADTIVTVSEFSKEEMLTHLEIDPAKIAVVYNGIDRLFLSAGEGDPVDLPEKYLLFVGSMNPRKNIRRVIHAFEVAKKDDLIPHKLVIIGPDNKSIFKEVSVDNTEDVRVLGFVTEEQLKYAYVHADAFVYPSLYEGFGLPPLEAMSCGTPVIGSDQSALPEVLGDAAILVEPTETAEISAAITELVTDEEYRTELIEKGREHAQTYTWEKSSRTLYDVLSKASEHRS</sequence>
<dbReference type="FunFam" id="3.40.50.2000:FF:000119">
    <property type="entry name" value="Glycosyl transferase group 1"/>
    <property type="match status" value="1"/>
</dbReference>
<dbReference type="RefSeq" id="WP_124197595.1">
    <property type="nucleotide sequence ID" value="NZ_REGA01000031.1"/>
</dbReference>